<reference evidence="2 3" key="1">
    <citation type="journal article" date="2019" name="Sci. Rep.">
        <title>A high-quality genome of Eragrostis curvula grass provides insights into Poaceae evolution and supports new strategies to enhance forage quality.</title>
        <authorList>
            <person name="Carballo J."/>
            <person name="Santos B.A.C.M."/>
            <person name="Zappacosta D."/>
            <person name="Garbus I."/>
            <person name="Selva J.P."/>
            <person name="Gallo C.A."/>
            <person name="Diaz A."/>
            <person name="Albertini E."/>
            <person name="Caccamo M."/>
            <person name="Echenique V."/>
        </authorList>
    </citation>
    <scope>NUCLEOTIDE SEQUENCE [LARGE SCALE GENOMIC DNA]</scope>
    <source>
        <strain evidence="3">cv. Victoria</strain>
        <tissue evidence="2">Leaf</tissue>
    </source>
</reference>
<evidence type="ECO:0000259" key="1">
    <source>
        <dbReference type="Pfam" id="PF07762"/>
    </source>
</evidence>
<organism evidence="2 3">
    <name type="scientific">Eragrostis curvula</name>
    <name type="common">weeping love grass</name>
    <dbReference type="NCBI Taxonomy" id="38414"/>
    <lineage>
        <taxon>Eukaryota</taxon>
        <taxon>Viridiplantae</taxon>
        <taxon>Streptophyta</taxon>
        <taxon>Embryophyta</taxon>
        <taxon>Tracheophyta</taxon>
        <taxon>Spermatophyta</taxon>
        <taxon>Magnoliopsida</taxon>
        <taxon>Liliopsida</taxon>
        <taxon>Poales</taxon>
        <taxon>Poaceae</taxon>
        <taxon>PACMAD clade</taxon>
        <taxon>Chloridoideae</taxon>
        <taxon>Eragrostideae</taxon>
        <taxon>Eragrostidinae</taxon>
        <taxon>Eragrostis</taxon>
    </lineage>
</organism>
<dbReference type="InterPro" id="IPR011676">
    <property type="entry name" value="DUF1618"/>
</dbReference>
<dbReference type="PANTHER" id="PTHR33086">
    <property type="entry name" value="OS05G0468200 PROTEIN-RELATED"/>
    <property type="match status" value="1"/>
</dbReference>
<evidence type="ECO:0000313" key="3">
    <source>
        <dbReference type="Proteomes" id="UP000324897"/>
    </source>
</evidence>
<feature type="domain" description="DUF1618" evidence="1">
    <location>
        <begin position="243"/>
        <end position="369"/>
    </location>
</feature>
<gene>
    <name evidence="2" type="ORF">EJB05_49407</name>
</gene>
<name>A0A5J9T491_9POAL</name>
<accession>A0A5J9T491</accession>
<proteinExistence type="predicted"/>
<evidence type="ECO:0000313" key="2">
    <source>
        <dbReference type="EMBL" id="TVU06206.1"/>
    </source>
</evidence>
<dbReference type="Proteomes" id="UP000324897">
    <property type="component" value="Unassembled WGS sequence"/>
</dbReference>
<comment type="caution">
    <text evidence="2">The sequence shown here is derived from an EMBL/GenBank/DDBJ whole genome shotgun (WGS) entry which is preliminary data.</text>
</comment>
<sequence length="445" mass="48683">MERAEALMLSAQAKAAAARPKVLAEEEIATVKAGEEGEVETAAARPAREPWVLLSTFPRVVDRSGFLRVKDVSVELAPSPRVSLLSVARRVLTRKIQGVAMLPAILDSQYPYIAAVESSGGALLLCANHISDWDDAVDPQHHSTHYILCDAVSRSASAVVDLTINGHPGSIGLVRGESSTKGRGPLTVAVLAPITNCNTAELHSWSPKTKDNWVVRNLCCSRPNNTRRWGNDGTVTVGGLLCWVDLACGLLVCNPLGCDNVVRYIELPPGCDMSDSTDLDVLRNLHKTRSVGVSCGKLMFLDIYRSDEEPTLKMWSLDGIGADGDYHWVQEYTLSFADMRNDVTYAEMLPQEEVLIFAALDPCQPKIVYFLKGNLLFAIDVLDKKVVERAKAECENPEGKVMSSRSMLTWKLPPALHHRIHGGSGSFSVVKRLLGLKTSEVVRER</sequence>
<dbReference type="Pfam" id="PF07762">
    <property type="entry name" value="DUF1618"/>
    <property type="match status" value="1"/>
</dbReference>
<keyword evidence="3" id="KW-1185">Reference proteome</keyword>
<protein>
    <recommendedName>
        <fullName evidence="1">DUF1618 domain-containing protein</fullName>
    </recommendedName>
</protein>
<dbReference type="PANTHER" id="PTHR33086:SF51">
    <property type="entry name" value="OS06G0307900 PROTEIN"/>
    <property type="match status" value="1"/>
</dbReference>
<dbReference type="AlphaFoldDB" id="A0A5J9T491"/>
<dbReference type="Gramene" id="TVU06206">
    <property type="protein sequence ID" value="TVU06206"/>
    <property type="gene ID" value="EJB05_49407"/>
</dbReference>
<dbReference type="EMBL" id="RWGY01000051">
    <property type="protein sequence ID" value="TVU06206.1"/>
    <property type="molecule type" value="Genomic_DNA"/>
</dbReference>